<name>K9WKT1_9CYAN</name>
<evidence type="ECO:0000313" key="1">
    <source>
        <dbReference type="EMBL" id="AFZ20389.1"/>
    </source>
</evidence>
<reference evidence="1 2" key="1">
    <citation type="submission" date="2012-06" db="EMBL/GenBank/DDBJ databases">
        <title>Finished chromosome of genome of Microcoleus sp. PCC 7113.</title>
        <authorList>
            <consortium name="US DOE Joint Genome Institute"/>
            <person name="Gugger M."/>
            <person name="Coursin T."/>
            <person name="Rippka R."/>
            <person name="Tandeau De Marsac N."/>
            <person name="Huntemann M."/>
            <person name="Wei C.-L."/>
            <person name="Han J."/>
            <person name="Detter J.C."/>
            <person name="Han C."/>
            <person name="Tapia R."/>
            <person name="Chen A."/>
            <person name="Kyrpides N."/>
            <person name="Mavromatis K."/>
            <person name="Markowitz V."/>
            <person name="Szeto E."/>
            <person name="Ivanova N."/>
            <person name="Pagani I."/>
            <person name="Pati A."/>
            <person name="Goodwin L."/>
            <person name="Nordberg H.P."/>
            <person name="Cantor M.N."/>
            <person name="Hua S.X."/>
            <person name="Woyke T."/>
            <person name="Kerfeld C.A."/>
        </authorList>
    </citation>
    <scope>NUCLEOTIDE SEQUENCE [LARGE SCALE GENOMIC DNA]</scope>
    <source>
        <strain evidence="1 2">PCC 7113</strain>
    </source>
</reference>
<dbReference type="RefSeq" id="WP_015184524.1">
    <property type="nucleotide sequence ID" value="NC_019738.1"/>
</dbReference>
<sequence length="492" mass="55418">MSTLVIINTAFPLPAPDIEALIEGRMIVVLPRIFINPGRQFALYPTDTSINVLPTEQYYRSNFLPTVQRSLAELDAETVLIKAWARCEFCQVIDDTETLDLLSQLSVWTKQALLQTRAQRGNLFLAFLRVHRLPQPVEIPVQPNPRFFSLPQSFTVTDATPVLGDIFFEQRCRQLIEPKSSLHPELEVLQGAIAPLSDHNLAAKELDYETRTFLGWSGYKSTGSIPSTLVWIQTIAKVGHSSDHVQFETLVRKSLIELGFTNSNPNPKTSLNAEAIGEVEGLDFYCDAPYPVVGECQASQPENVPNRVSDQLLNLGYTQLGKSQFDDSVKIIFAADPLTPADQKAAVENNMNVIRPETWQRLVELKAQHQGSINLLELKPCLQQAPFGEQADAKVNHYIDKVQQDIKVRSRLVELVKNYLHNAGLRDTTIEAIHGLYTASLPPHLLTPEEMHDILIELSSPLTGYLGRIKGKDWKSDRFYFLRELKLERELA</sequence>
<evidence type="ECO:0000313" key="2">
    <source>
        <dbReference type="Proteomes" id="UP000010471"/>
    </source>
</evidence>
<organism evidence="1 2">
    <name type="scientific">Allocoleopsis franciscana PCC 7113</name>
    <dbReference type="NCBI Taxonomy" id="1173027"/>
    <lineage>
        <taxon>Bacteria</taxon>
        <taxon>Bacillati</taxon>
        <taxon>Cyanobacteriota</taxon>
        <taxon>Cyanophyceae</taxon>
        <taxon>Coleofasciculales</taxon>
        <taxon>Coleofasciculaceae</taxon>
        <taxon>Allocoleopsis</taxon>
        <taxon>Allocoleopsis franciscana</taxon>
    </lineage>
</organism>
<dbReference type="OrthoDB" id="569417at2"/>
<dbReference type="AlphaFoldDB" id="K9WKT1"/>
<dbReference type="InterPro" id="IPR014923">
    <property type="entry name" value="DUF1802"/>
</dbReference>
<evidence type="ECO:0008006" key="3">
    <source>
        <dbReference type="Google" id="ProtNLM"/>
    </source>
</evidence>
<dbReference type="KEGG" id="mic:Mic7113_4716"/>
<dbReference type="Pfam" id="PF08819">
    <property type="entry name" value="DUF1802"/>
    <property type="match status" value="1"/>
</dbReference>
<protein>
    <recommendedName>
        <fullName evidence="3">DUF1802 domain-containing protein</fullName>
    </recommendedName>
</protein>
<dbReference type="EMBL" id="CP003630">
    <property type="protein sequence ID" value="AFZ20389.1"/>
    <property type="molecule type" value="Genomic_DNA"/>
</dbReference>
<gene>
    <name evidence="1" type="ORF">Mic7113_4716</name>
</gene>
<accession>K9WKT1</accession>
<dbReference type="PATRIC" id="fig|1173027.3.peg.5228"/>
<dbReference type="Proteomes" id="UP000010471">
    <property type="component" value="Chromosome"/>
</dbReference>
<dbReference type="STRING" id="1173027.Mic7113_4716"/>
<dbReference type="HOGENOM" id="CLU_047364_0_0_3"/>
<proteinExistence type="predicted"/>
<dbReference type="eggNOG" id="COG4293">
    <property type="taxonomic scope" value="Bacteria"/>
</dbReference>
<keyword evidence="2" id="KW-1185">Reference proteome</keyword>